<evidence type="ECO:0000313" key="2">
    <source>
        <dbReference type="EMBL" id="CAB9511576.1"/>
    </source>
</evidence>
<dbReference type="Pfam" id="PF18054">
    <property type="entry name" value="CEL_III_C"/>
    <property type="match status" value="1"/>
</dbReference>
<gene>
    <name evidence="2" type="ORF">SEMRO_491_G153720.1</name>
</gene>
<dbReference type="EMBL" id="CAICTM010000490">
    <property type="protein sequence ID" value="CAB9511576.1"/>
    <property type="molecule type" value="Genomic_DNA"/>
</dbReference>
<accession>A0A9N8E2Z6</accession>
<organism evidence="2 3">
    <name type="scientific">Seminavis robusta</name>
    <dbReference type="NCBI Taxonomy" id="568900"/>
    <lineage>
        <taxon>Eukaryota</taxon>
        <taxon>Sar</taxon>
        <taxon>Stramenopiles</taxon>
        <taxon>Ochrophyta</taxon>
        <taxon>Bacillariophyta</taxon>
        <taxon>Bacillariophyceae</taxon>
        <taxon>Bacillariophycidae</taxon>
        <taxon>Naviculales</taxon>
        <taxon>Naviculaceae</taxon>
        <taxon>Seminavis</taxon>
    </lineage>
</organism>
<proteinExistence type="predicted"/>
<name>A0A9N8E2Z6_9STRA</name>
<dbReference type="InterPro" id="IPR041014">
    <property type="entry name" value="CEL_III_C"/>
</dbReference>
<evidence type="ECO:0000259" key="1">
    <source>
        <dbReference type="Pfam" id="PF18054"/>
    </source>
</evidence>
<dbReference type="AlphaFoldDB" id="A0A9N8E2Z6"/>
<protein>
    <recommendedName>
        <fullName evidence="1">CEL-III C-terminal domain-containing protein</fullName>
    </recommendedName>
</protein>
<comment type="caution">
    <text evidence="2">The sequence shown here is derived from an EMBL/GenBank/DDBJ whole genome shotgun (WGS) entry which is preliminary data.</text>
</comment>
<reference evidence="2" key="1">
    <citation type="submission" date="2020-06" db="EMBL/GenBank/DDBJ databases">
        <authorList>
            <consortium name="Plant Systems Biology data submission"/>
        </authorList>
    </citation>
    <scope>NUCLEOTIDE SEQUENCE</scope>
    <source>
        <strain evidence="2">D6</strain>
    </source>
</reference>
<dbReference type="Proteomes" id="UP001153069">
    <property type="component" value="Unassembled WGS sequence"/>
</dbReference>
<evidence type="ECO:0000313" key="3">
    <source>
        <dbReference type="Proteomes" id="UP001153069"/>
    </source>
</evidence>
<keyword evidence="3" id="KW-1185">Reference proteome</keyword>
<feature type="domain" description="CEL-III C-terminal" evidence="1">
    <location>
        <begin position="5"/>
        <end position="119"/>
    </location>
</feature>
<sequence>MTLERGTAKTKAETKTDVWSTAIATSVEGGIAVEGFGGVKASIAKEQSESFARLYATEFSSETLERFSITFSAECEGKALWQWPFGTVDPYANQLTTFTSDYAITETRGDPPRCQPGFSQGTTVDYQKCSSDDRLLPGFETGGYGTSDASITGAASITGGDGTSGASSSVASLAAFMFTSAAAAVQSLH</sequence>